<accession>A0ABQ8FUR1</accession>
<keyword evidence="3" id="KW-1185">Reference proteome</keyword>
<reference evidence="2 3" key="1">
    <citation type="journal article" date="2021" name="Nat. Commun.">
        <title>Genetic determinants of endophytism in the Arabidopsis root mycobiome.</title>
        <authorList>
            <person name="Mesny F."/>
            <person name="Miyauchi S."/>
            <person name="Thiergart T."/>
            <person name="Pickel B."/>
            <person name="Atanasova L."/>
            <person name="Karlsson M."/>
            <person name="Huettel B."/>
            <person name="Barry K.W."/>
            <person name="Haridas S."/>
            <person name="Chen C."/>
            <person name="Bauer D."/>
            <person name="Andreopoulos W."/>
            <person name="Pangilinan J."/>
            <person name="LaButti K."/>
            <person name="Riley R."/>
            <person name="Lipzen A."/>
            <person name="Clum A."/>
            <person name="Drula E."/>
            <person name="Henrissat B."/>
            <person name="Kohler A."/>
            <person name="Grigoriev I.V."/>
            <person name="Martin F.M."/>
            <person name="Hacquard S."/>
        </authorList>
    </citation>
    <scope>NUCLEOTIDE SEQUENCE [LARGE SCALE GENOMIC DNA]</scope>
    <source>
        <strain evidence="2 3">MPI-SDFR-AT-0080</strain>
    </source>
</reference>
<gene>
    <name evidence="2" type="ORF">B0J12DRAFT_394489</name>
</gene>
<feature type="compositionally biased region" description="Polar residues" evidence="1">
    <location>
        <begin position="1"/>
        <end position="17"/>
    </location>
</feature>
<dbReference type="Proteomes" id="UP000774617">
    <property type="component" value="Unassembled WGS sequence"/>
</dbReference>
<evidence type="ECO:0000313" key="3">
    <source>
        <dbReference type="Proteomes" id="UP000774617"/>
    </source>
</evidence>
<sequence>MHSQRTSTPPACRQQQRTHPHSIDRPTAAQHWLDHSGPPSEANGPKNIPRTTTSHPVQSNPIQCTEPSRVDPPHPRLAVNTQRPTTTIPLLFCFLRRRYEPLFWSGPRPVRSMSPHALEPITNPLLRPILGPPSLLDCGNSPLMPSAAVVAAAAAAASAVSRAHRVCSRRLATSKQPSFRPTVTAKDQKGGTRSLAPATCGRARH</sequence>
<name>A0ABQ8FUR1_9PEZI</name>
<dbReference type="EMBL" id="JAGTJR010000067">
    <property type="protein sequence ID" value="KAH7020613.1"/>
    <property type="molecule type" value="Genomic_DNA"/>
</dbReference>
<proteinExistence type="predicted"/>
<evidence type="ECO:0000313" key="2">
    <source>
        <dbReference type="EMBL" id="KAH7020613.1"/>
    </source>
</evidence>
<protein>
    <submittedName>
        <fullName evidence="2">Uncharacterized protein</fullName>
    </submittedName>
</protein>
<feature type="region of interest" description="Disordered" evidence="1">
    <location>
        <begin position="171"/>
        <end position="205"/>
    </location>
</feature>
<evidence type="ECO:0000256" key="1">
    <source>
        <dbReference type="SAM" id="MobiDB-lite"/>
    </source>
</evidence>
<feature type="compositionally biased region" description="Polar residues" evidence="1">
    <location>
        <begin position="171"/>
        <end position="181"/>
    </location>
</feature>
<comment type="caution">
    <text evidence="2">The sequence shown here is derived from an EMBL/GenBank/DDBJ whole genome shotgun (WGS) entry which is preliminary data.</text>
</comment>
<organism evidence="2 3">
    <name type="scientific">Macrophomina phaseolina</name>
    <dbReference type="NCBI Taxonomy" id="35725"/>
    <lineage>
        <taxon>Eukaryota</taxon>
        <taxon>Fungi</taxon>
        <taxon>Dikarya</taxon>
        <taxon>Ascomycota</taxon>
        <taxon>Pezizomycotina</taxon>
        <taxon>Dothideomycetes</taxon>
        <taxon>Dothideomycetes incertae sedis</taxon>
        <taxon>Botryosphaeriales</taxon>
        <taxon>Botryosphaeriaceae</taxon>
        <taxon>Macrophomina</taxon>
    </lineage>
</organism>
<feature type="region of interest" description="Disordered" evidence="1">
    <location>
        <begin position="1"/>
        <end position="80"/>
    </location>
</feature>
<feature type="compositionally biased region" description="Polar residues" evidence="1">
    <location>
        <begin position="49"/>
        <end position="66"/>
    </location>
</feature>